<comment type="similarity">
    <text evidence="8 9">Belongs to the TRAP transporter small permease family.</text>
</comment>
<dbReference type="OrthoDB" id="7854755at2"/>
<comment type="subcellular location">
    <subcellularLocation>
        <location evidence="1 9">Cell inner membrane</location>
        <topology evidence="1 9">Multi-pass membrane protein</topology>
    </subcellularLocation>
</comment>
<evidence type="ECO:0000256" key="6">
    <source>
        <dbReference type="ARBA" id="ARBA00022989"/>
    </source>
</evidence>
<dbReference type="Proteomes" id="UP000184517">
    <property type="component" value="Unassembled WGS sequence"/>
</dbReference>
<comment type="function">
    <text evidence="9">Part of the tripartite ATP-independent periplasmic (TRAP) transport system.</text>
</comment>
<feature type="transmembrane region" description="Helical" evidence="9">
    <location>
        <begin position="132"/>
        <end position="153"/>
    </location>
</feature>
<evidence type="ECO:0000256" key="4">
    <source>
        <dbReference type="ARBA" id="ARBA00022519"/>
    </source>
</evidence>
<feature type="transmembrane region" description="Helical" evidence="9">
    <location>
        <begin position="12"/>
        <end position="33"/>
    </location>
</feature>
<dbReference type="PANTHER" id="PTHR35011">
    <property type="entry name" value="2,3-DIKETO-L-GULONATE TRAP TRANSPORTER SMALL PERMEASE PROTEIN YIAM"/>
    <property type="match status" value="1"/>
</dbReference>
<evidence type="ECO:0000256" key="2">
    <source>
        <dbReference type="ARBA" id="ARBA00022448"/>
    </source>
</evidence>
<evidence type="ECO:0000313" key="12">
    <source>
        <dbReference type="Proteomes" id="UP000184517"/>
    </source>
</evidence>
<keyword evidence="12" id="KW-1185">Reference proteome</keyword>
<accession>A0A1M4YD87</accession>
<keyword evidence="2 9" id="KW-0813">Transport</keyword>
<evidence type="ECO:0000256" key="8">
    <source>
        <dbReference type="ARBA" id="ARBA00038436"/>
    </source>
</evidence>
<feature type="transmembrane region" description="Helical" evidence="9">
    <location>
        <begin position="45"/>
        <end position="65"/>
    </location>
</feature>
<keyword evidence="4 9" id="KW-0997">Cell inner membrane</keyword>
<proteinExistence type="inferred from homology"/>
<keyword evidence="3" id="KW-1003">Cell membrane</keyword>
<keyword evidence="7 9" id="KW-0472">Membrane</keyword>
<dbReference type="GO" id="GO:0005886">
    <property type="term" value="C:plasma membrane"/>
    <property type="evidence" value="ECO:0007669"/>
    <property type="project" value="UniProtKB-SubCell"/>
</dbReference>
<dbReference type="GO" id="GO:0022857">
    <property type="term" value="F:transmembrane transporter activity"/>
    <property type="evidence" value="ECO:0007669"/>
    <property type="project" value="UniProtKB-UniRule"/>
</dbReference>
<dbReference type="AlphaFoldDB" id="A0A1M4YD87"/>
<protein>
    <recommendedName>
        <fullName evidence="9">TRAP transporter small permease protein</fullName>
    </recommendedName>
</protein>
<evidence type="ECO:0000256" key="5">
    <source>
        <dbReference type="ARBA" id="ARBA00022692"/>
    </source>
</evidence>
<evidence type="ECO:0000256" key="9">
    <source>
        <dbReference type="RuleBase" id="RU369079"/>
    </source>
</evidence>
<dbReference type="PANTHER" id="PTHR35011:SF2">
    <property type="entry name" value="2,3-DIKETO-L-GULONATE TRAP TRANSPORTER SMALL PERMEASE PROTEIN YIAM"/>
    <property type="match status" value="1"/>
</dbReference>
<evidence type="ECO:0000256" key="7">
    <source>
        <dbReference type="ARBA" id="ARBA00023136"/>
    </source>
</evidence>
<keyword evidence="6 9" id="KW-1133">Transmembrane helix</keyword>
<organism evidence="11 12">
    <name type="scientific">Marinomonas polaris DSM 16579</name>
    <dbReference type="NCBI Taxonomy" id="1122206"/>
    <lineage>
        <taxon>Bacteria</taxon>
        <taxon>Pseudomonadati</taxon>
        <taxon>Pseudomonadota</taxon>
        <taxon>Gammaproteobacteria</taxon>
        <taxon>Oceanospirillales</taxon>
        <taxon>Oceanospirillaceae</taxon>
        <taxon>Marinomonas</taxon>
    </lineage>
</organism>
<dbReference type="EMBL" id="FQVF01000005">
    <property type="protein sequence ID" value="SHF03543.1"/>
    <property type="molecule type" value="Genomic_DNA"/>
</dbReference>
<feature type="domain" description="Tripartite ATP-independent periplasmic transporters DctQ component" evidence="10">
    <location>
        <begin position="28"/>
        <end position="154"/>
    </location>
</feature>
<keyword evidence="5 9" id="KW-0812">Transmembrane</keyword>
<dbReference type="RefSeq" id="WP_072838808.1">
    <property type="nucleotide sequence ID" value="NZ_FQVF01000005.1"/>
</dbReference>
<dbReference type="STRING" id="1122206.SAMN02745753_01185"/>
<dbReference type="GO" id="GO:0015740">
    <property type="term" value="P:C4-dicarboxylate transport"/>
    <property type="evidence" value="ECO:0007669"/>
    <property type="project" value="TreeGrafter"/>
</dbReference>
<gene>
    <name evidence="11" type="ORF">SAMN02745753_01185</name>
</gene>
<dbReference type="InterPro" id="IPR055348">
    <property type="entry name" value="DctQ"/>
</dbReference>
<comment type="subunit">
    <text evidence="9">The complex comprises the extracytoplasmic solute receptor protein and the two transmembrane proteins.</text>
</comment>
<sequence>MLAIIRKLADGIISLSAALGALGLIFEVIIILADVIGRAMGSPLYGSQDIVTMTMVILLFGAMALCDRQGGHISVDLFERNYPVVLNRLIDVFSALLGTVIFVGIAYSVNESAKISTMLNLSTNLLLIPKAWFQNGLSVFALITAAGMALRAVELTLSGRDIRKVDTDKGDAA</sequence>
<dbReference type="Pfam" id="PF04290">
    <property type="entry name" value="DctQ"/>
    <property type="match status" value="1"/>
</dbReference>
<feature type="transmembrane region" description="Helical" evidence="9">
    <location>
        <begin position="85"/>
        <end position="109"/>
    </location>
</feature>
<evidence type="ECO:0000259" key="10">
    <source>
        <dbReference type="Pfam" id="PF04290"/>
    </source>
</evidence>
<evidence type="ECO:0000313" key="11">
    <source>
        <dbReference type="EMBL" id="SHF03543.1"/>
    </source>
</evidence>
<name>A0A1M4YD87_9GAMM</name>
<evidence type="ECO:0000256" key="3">
    <source>
        <dbReference type="ARBA" id="ARBA00022475"/>
    </source>
</evidence>
<evidence type="ECO:0000256" key="1">
    <source>
        <dbReference type="ARBA" id="ARBA00004429"/>
    </source>
</evidence>
<reference evidence="12" key="1">
    <citation type="submission" date="2016-11" db="EMBL/GenBank/DDBJ databases">
        <authorList>
            <person name="Varghese N."/>
            <person name="Submissions S."/>
        </authorList>
    </citation>
    <scope>NUCLEOTIDE SEQUENCE [LARGE SCALE GENOMIC DNA]</scope>
    <source>
        <strain evidence="12">DSM 16579</strain>
    </source>
</reference>
<dbReference type="InterPro" id="IPR007387">
    <property type="entry name" value="TRAP_DctQ"/>
</dbReference>